<keyword evidence="3" id="KW-0614">Plasmid</keyword>
<evidence type="ECO:0000313" key="3">
    <source>
        <dbReference type="EMBL" id="WEY82951.1"/>
    </source>
</evidence>
<feature type="coiled-coil region" evidence="1">
    <location>
        <begin position="139"/>
        <end position="170"/>
    </location>
</feature>
<dbReference type="AlphaFoldDB" id="A0A8I2B941"/>
<evidence type="ECO:0000256" key="1">
    <source>
        <dbReference type="SAM" id="Coils"/>
    </source>
</evidence>
<evidence type="ECO:0000313" key="2">
    <source>
        <dbReference type="EMBL" id="MBO3796454.1"/>
    </source>
</evidence>
<proteinExistence type="predicted"/>
<dbReference type="Proteomes" id="UP000665181">
    <property type="component" value="Unassembled WGS sequence"/>
</dbReference>
<name>A0A8I2B941_BACIU</name>
<sequence length="199" mass="23482">MSKPQTRRKTIQDLSPIEGVYSDFVLLKNNKLVSIIEVPGINFDLLAEYEQNRLFEDYGAYLAQNSHYNIQELSSTIPVDMKFFNMEWKRNYIEIKDRPDFNEHRKQLVASYVNEFSSIELNSDLTVKQHSVVITEKLNDRTLDALKNTEQRLREKVKELSSSLKDILESYDIEPVILNAKEILLMLHRLFDFKDSIYR</sequence>
<dbReference type="RefSeq" id="WP_208556745.1">
    <property type="nucleotide sequence ID" value="NZ_JAGFPW010000026.1"/>
</dbReference>
<dbReference type="EMBL" id="JAGFPW010000026">
    <property type="protein sequence ID" value="MBO3796454.1"/>
    <property type="molecule type" value="Genomic_DNA"/>
</dbReference>
<accession>A0A8I2B941</accession>
<dbReference type="EMBL" id="CP120574">
    <property type="protein sequence ID" value="WEY82951.1"/>
    <property type="molecule type" value="Genomic_DNA"/>
</dbReference>
<organism evidence="2 4">
    <name type="scientific">Bacillus subtilis</name>
    <dbReference type="NCBI Taxonomy" id="1423"/>
    <lineage>
        <taxon>Bacteria</taxon>
        <taxon>Bacillati</taxon>
        <taxon>Bacillota</taxon>
        <taxon>Bacilli</taxon>
        <taxon>Bacillales</taxon>
        <taxon>Bacillaceae</taxon>
        <taxon>Bacillus</taxon>
    </lineage>
</organism>
<evidence type="ECO:0000313" key="5">
    <source>
        <dbReference type="Proteomes" id="UP001214898"/>
    </source>
</evidence>
<reference evidence="2" key="1">
    <citation type="submission" date="2021-03" db="EMBL/GenBank/DDBJ databases">
        <title>Isolation of Bacillus subtilis from fermented food sample.</title>
        <authorList>
            <person name="Lakshmanan V."/>
            <person name="Athira K."/>
            <person name="Rajagopal K."/>
        </authorList>
    </citation>
    <scope>NUCLEOTIDE SEQUENCE</scope>
    <source>
        <strain evidence="2">S1</strain>
    </source>
</reference>
<keyword evidence="1" id="KW-0175">Coiled coil</keyword>
<gene>
    <name evidence="3" type="primary">trsD</name>
    <name evidence="2" type="ORF">J5227_19595</name>
    <name evidence="3" type="ORF">P5633_00095</name>
</gene>
<geneLocation type="plasmid" evidence="3 5">
    <name>unnamed1</name>
</geneLocation>
<protein>
    <submittedName>
        <fullName evidence="3">TrsD/TraD family conjugative transfer protein</fullName>
    </submittedName>
</protein>
<evidence type="ECO:0000313" key="4">
    <source>
        <dbReference type="Proteomes" id="UP000665181"/>
    </source>
</evidence>
<dbReference type="NCBIfam" id="NF041427">
    <property type="entry name" value="TrsD"/>
    <property type="match status" value="1"/>
</dbReference>
<reference evidence="3" key="2">
    <citation type="submission" date="2023-03" db="EMBL/GenBank/DDBJ databases">
        <title>Complete genome sequences of 52 Bacillus and Priestia strains isolated from West-African fermentations and 26 reference strains from the DSMZ collection.</title>
        <authorList>
            <person name="Wiedenbein E.S."/>
            <person name="Canoy T.S."/>
            <person name="Hui Y."/>
            <person name="Parkouda C."/>
            <person name="Dawende C."/>
            <person name="Ametefe E."/>
            <person name="Jespersen L."/>
            <person name="Nielsen D.S."/>
        </authorList>
    </citation>
    <scope>NUCLEOTIDE SEQUENCE</scope>
    <source>
        <strain evidence="3">PRO56</strain>
        <plasmid evidence="3">unnamed1</plasmid>
    </source>
</reference>
<dbReference type="Proteomes" id="UP001214898">
    <property type="component" value="Plasmid unnamed1"/>
</dbReference>